<evidence type="ECO:0000256" key="3">
    <source>
        <dbReference type="SAM" id="MobiDB-lite"/>
    </source>
</evidence>
<proteinExistence type="predicted"/>
<dbReference type="EMBL" id="CYKH01001166">
    <property type="protein sequence ID" value="CUG85498.1"/>
    <property type="molecule type" value="Genomic_DNA"/>
</dbReference>
<protein>
    <recommendedName>
        <fullName evidence="6">Leucine-rich repeat protein</fullName>
    </recommendedName>
</protein>
<dbReference type="Proteomes" id="UP000051952">
    <property type="component" value="Unassembled WGS sequence"/>
</dbReference>
<keyword evidence="2" id="KW-0677">Repeat</keyword>
<dbReference type="InterPro" id="IPR032675">
    <property type="entry name" value="LRR_dom_sf"/>
</dbReference>
<dbReference type="AlphaFoldDB" id="A0A0S4J2W1"/>
<evidence type="ECO:0000313" key="5">
    <source>
        <dbReference type="Proteomes" id="UP000051952"/>
    </source>
</evidence>
<evidence type="ECO:0000256" key="2">
    <source>
        <dbReference type="ARBA" id="ARBA00022737"/>
    </source>
</evidence>
<evidence type="ECO:0008006" key="6">
    <source>
        <dbReference type="Google" id="ProtNLM"/>
    </source>
</evidence>
<dbReference type="SUPFAM" id="SSF52058">
    <property type="entry name" value="L domain-like"/>
    <property type="match status" value="1"/>
</dbReference>
<reference evidence="5" key="1">
    <citation type="submission" date="2015-09" db="EMBL/GenBank/DDBJ databases">
        <authorList>
            <consortium name="Pathogen Informatics"/>
        </authorList>
    </citation>
    <scope>NUCLEOTIDE SEQUENCE [LARGE SCALE GENOMIC DNA]</scope>
    <source>
        <strain evidence="5">Lake Konstanz</strain>
    </source>
</reference>
<accession>A0A0S4J2W1</accession>
<dbReference type="VEuPathDB" id="TriTrypDB:BSAL_90005"/>
<evidence type="ECO:0000313" key="4">
    <source>
        <dbReference type="EMBL" id="CUG85498.1"/>
    </source>
</evidence>
<dbReference type="PANTHER" id="PTHR46652">
    <property type="entry name" value="LEUCINE-RICH REPEAT AND IQ DOMAIN-CONTAINING PROTEIN 1-RELATED"/>
    <property type="match status" value="1"/>
</dbReference>
<gene>
    <name evidence="4" type="ORF">BSAL_90005</name>
</gene>
<dbReference type="Gene3D" id="3.80.10.10">
    <property type="entry name" value="Ribonuclease Inhibitor"/>
    <property type="match status" value="2"/>
</dbReference>
<keyword evidence="5" id="KW-1185">Reference proteome</keyword>
<dbReference type="InterPro" id="IPR050836">
    <property type="entry name" value="SDS22/Internalin_LRR"/>
</dbReference>
<name>A0A0S4J2W1_BODSA</name>
<evidence type="ECO:0000256" key="1">
    <source>
        <dbReference type="ARBA" id="ARBA00022614"/>
    </source>
</evidence>
<keyword evidence="1" id="KW-0433">Leucine-rich repeat</keyword>
<dbReference type="PANTHER" id="PTHR46652:SF3">
    <property type="entry name" value="LEUCINE-RICH REPEAT-CONTAINING PROTEIN 9"/>
    <property type="match status" value="1"/>
</dbReference>
<feature type="region of interest" description="Disordered" evidence="3">
    <location>
        <begin position="148"/>
        <end position="173"/>
    </location>
</feature>
<organism evidence="4 5">
    <name type="scientific">Bodo saltans</name>
    <name type="common">Flagellated protozoan</name>
    <dbReference type="NCBI Taxonomy" id="75058"/>
    <lineage>
        <taxon>Eukaryota</taxon>
        <taxon>Discoba</taxon>
        <taxon>Euglenozoa</taxon>
        <taxon>Kinetoplastea</taxon>
        <taxon>Metakinetoplastina</taxon>
        <taxon>Eubodonida</taxon>
        <taxon>Bodonidae</taxon>
        <taxon>Bodo</taxon>
    </lineage>
</organism>
<sequence length="798" mass="85988">MATHLAALSLRHRPEPPPALSPWLAVDYIPKGAKSIPLPPISKPPMPIPEGVPVDGVPITKQHFEIVMWLAVFACTRESPHRAVVAMDVPRAVGGAADGGVFASSAALRQSSSPGSRSGSPGGLSSFVALPPAAVGFAGRSASPLPATNHSMASLPPYSSGGSERGGSKFDVGDDVESEIGSSALTTVFADLPLAVTILQCQTIMRCLRVALRLHGGAGPGGGKGDALGFSADSLSRWISAPQQFGMNIKRTEDVLVKPPQQRRRRDAVYRNILTRLLADPLSVDYLWWCAGQYEDIYQGLRFPLFHEQDAPPLLSQSVSSSVSTLKGEVREQSTFVGGLRKHHTATGCAGKYVSLPEAPSLLELHRGQERNEVTNLFTQLLWHYVEGAMDWSDRGAVIAAASSVNKSVYISGMATPSLPRPFLRSPNSMLSLSSLTSIALVRCGLCDVSGLEYCASVQTLRLHGNRITSLPLILWTSLSQLREVDVSSNLLTSLGFEVLLPFGTLSPRGSSTSSAEVLSSPRGLSSFLSHTSISSIAGLVHLESLCASFNELLDGAVSSWWDEHRSVPTFRSLQHLDLSGNRQLSLFYVSRASIEVSAPSLKRFVLTQTSVRAPPPAPTPPVTNPHMVVAPKARHPLDIVYPCVMPTSKYLVPVGGSRRQWRSLRSVLAHVMNVLFLHREARRISTGKRIGQLVDSLGGVPSEAMVDSLVETFAHSPRSPLSSRVERLRIRKRCNKVLRFHECTIAEQAPVIAHPAQSLSTSTTVFGEDVSPSLSRLLGRKRMSSLRIGNSTGSMRK</sequence>